<dbReference type="InterPro" id="IPR036388">
    <property type="entry name" value="WH-like_DNA-bd_sf"/>
</dbReference>
<protein>
    <submittedName>
        <fullName evidence="5">ArsR family transcriptional regulator</fullName>
    </submittedName>
</protein>
<dbReference type="NCBIfam" id="NF033788">
    <property type="entry name" value="HTH_metalloreg"/>
    <property type="match status" value="1"/>
</dbReference>
<dbReference type="InterPro" id="IPR011991">
    <property type="entry name" value="ArsR-like_HTH"/>
</dbReference>
<evidence type="ECO:0000313" key="5">
    <source>
        <dbReference type="EMBL" id="KAF0134542.1"/>
    </source>
</evidence>
<keyword evidence="3" id="KW-0804">Transcription</keyword>
<dbReference type="Pfam" id="PF01022">
    <property type="entry name" value="HTH_5"/>
    <property type="match status" value="1"/>
</dbReference>
<accession>A0A833L1J3</accession>
<dbReference type="InterPro" id="IPR001845">
    <property type="entry name" value="HTH_ArsR_DNA-bd_dom"/>
</dbReference>
<reference evidence="5 6" key="1">
    <citation type="submission" date="2019-12" db="EMBL/GenBank/DDBJ databases">
        <authorList>
            <person name="Wolfe R."/>
            <person name="Danczak R."/>
            <person name="Wilkins M."/>
        </authorList>
    </citation>
    <scope>NUCLEOTIDE SEQUENCE [LARGE SCALE GENOMIC DNA]</scope>
    <source>
        <strain evidence="5">X2_MaxBin.013</strain>
    </source>
</reference>
<name>A0A833L1J3_UNCSA</name>
<keyword evidence="2" id="KW-0238">DNA-binding</keyword>
<dbReference type="Gene3D" id="1.10.10.10">
    <property type="entry name" value="Winged helix-like DNA-binding domain superfamily/Winged helix DNA-binding domain"/>
    <property type="match status" value="1"/>
</dbReference>
<dbReference type="Proteomes" id="UP000488506">
    <property type="component" value="Unassembled WGS sequence"/>
</dbReference>
<gene>
    <name evidence="5" type="ORF">FD145_560</name>
</gene>
<evidence type="ECO:0000259" key="4">
    <source>
        <dbReference type="PROSITE" id="PS50987"/>
    </source>
</evidence>
<keyword evidence="1" id="KW-0805">Transcription regulation</keyword>
<dbReference type="CDD" id="cd00090">
    <property type="entry name" value="HTH_ARSR"/>
    <property type="match status" value="1"/>
</dbReference>
<dbReference type="GO" id="GO:0003700">
    <property type="term" value="F:DNA-binding transcription factor activity"/>
    <property type="evidence" value="ECO:0007669"/>
    <property type="project" value="InterPro"/>
</dbReference>
<comment type="caution">
    <text evidence="5">The sequence shown here is derived from an EMBL/GenBank/DDBJ whole genome shotgun (WGS) entry which is preliminary data.</text>
</comment>
<dbReference type="SUPFAM" id="SSF46785">
    <property type="entry name" value="Winged helix' DNA-binding domain"/>
    <property type="match status" value="1"/>
</dbReference>
<dbReference type="SMART" id="SM00418">
    <property type="entry name" value="HTH_ARSR"/>
    <property type="match status" value="1"/>
</dbReference>
<dbReference type="InterPro" id="IPR051011">
    <property type="entry name" value="Metal_resp_trans_reg"/>
</dbReference>
<evidence type="ECO:0000256" key="2">
    <source>
        <dbReference type="ARBA" id="ARBA00023125"/>
    </source>
</evidence>
<feature type="domain" description="HTH arsR-type" evidence="4">
    <location>
        <begin position="7"/>
        <end position="101"/>
    </location>
</feature>
<dbReference type="InterPro" id="IPR036390">
    <property type="entry name" value="WH_DNA-bd_sf"/>
</dbReference>
<dbReference type="AlphaFoldDB" id="A0A833L1J3"/>
<organism evidence="5 6">
    <name type="scientific">Candidatus Saganbacteria bacterium</name>
    <dbReference type="NCBI Taxonomy" id="2575572"/>
    <lineage>
        <taxon>Bacteria</taxon>
        <taxon>Bacillati</taxon>
        <taxon>Saganbacteria</taxon>
    </lineage>
</organism>
<dbReference type="PROSITE" id="PS50987">
    <property type="entry name" value="HTH_ARSR_2"/>
    <property type="match status" value="1"/>
</dbReference>
<dbReference type="PRINTS" id="PR00778">
    <property type="entry name" value="HTHARSR"/>
</dbReference>
<dbReference type="GO" id="GO:0003677">
    <property type="term" value="F:DNA binding"/>
    <property type="evidence" value="ECO:0007669"/>
    <property type="project" value="UniProtKB-KW"/>
</dbReference>
<proteinExistence type="predicted"/>
<dbReference type="PANTHER" id="PTHR43132">
    <property type="entry name" value="ARSENICAL RESISTANCE OPERON REPRESSOR ARSR-RELATED"/>
    <property type="match status" value="1"/>
</dbReference>
<dbReference type="PANTHER" id="PTHR43132:SF6">
    <property type="entry name" value="HTH-TYPE TRANSCRIPTIONAL REPRESSOR CZRA"/>
    <property type="match status" value="1"/>
</dbReference>
<evidence type="ECO:0000256" key="3">
    <source>
        <dbReference type="ARBA" id="ARBA00023163"/>
    </source>
</evidence>
<evidence type="ECO:0000256" key="1">
    <source>
        <dbReference type="ARBA" id="ARBA00023015"/>
    </source>
</evidence>
<sequence length="103" mass="11676">MKKLKQNQNKMLDKLEDIFKVLADVTRIQIILALAEQSRSVNALVEIVGTSQSNVSHQLRLLKNKNLVIAERKGKKIYYSVTCQHLVNTLDNLLAHIGHEGKD</sequence>
<evidence type="ECO:0000313" key="6">
    <source>
        <dbReference type="Proteomes" id="UP000488506"/>
    </source>
</evidence>
<dbReference type="EMBL" id="WPAF01000007">
    <property type="protein sequence ID" value="KAF0134542.1"/>
    <property type="molecule type" value="Genomic_DNA"/>
</dbReference>